<name>A0A0K8PR76_STRAJ</name>
<proteinExistence type="predicted"/>
<sequence length="172" mass="18284">MATAHDIASPPRVGKPAHQVVRAPATGELHLLEPGEVVPSRLAVGVRLLCTAGEATGPAVRPFTEPWQERRACRTCLAVARGEPPQSTATAEVLPGSEPLVPDGSAPARLPAQHQGHDVDWEPWSPQPWISHVTQPCEHCGAAGPGEWTRGASSREFWRYSAVSAGRGGRFA</sequence>
<evidence type="ECO:0000313" key="2">
    <source>
        <dbReference type="Proteomes" id="UP000053859"/>
    </source>
</evidence>
<protein>
    <submittedName>
        <fullName evidence="1">Uncharacterized protein</fullName>
    </submittedName>
</protein>
<dbReference type="Proteomes" id="UP000053859">
    <property type="component" value="Unassembled WGS sequence"/>
</dbReference>
<organism evidence="1 2">
    <name type="scientific">Streptomyces azureus</name>
    <dbReference type="NCBI Taxonomy" id="146537"/>
    <lineage>
        <taxon>Bacteria</taxon>
        <taxon>Bacillati</taxon>
        <taxon>Actinomycetota</taxon>
        <taxon>Actinomycetes</taxon>
        <taxon>Kitasatosporales</taxon>
        <taxon>Streptomycetaceae</taxon>
        <taxon>Streptomyces</taxon>
    </lineage>
</organism>
<accession>A0A0K8PR76</accession>
<reference evidence="1" key="1">
    <citation type="journal article" date="2015" name="Genome Announc.">
        <title>Draft Genome Sequence of Thiostrepton-Producing Streptomyces azureus ATCC 14921.</title>
        <authorList>
            <person name="Sakihara K."/>
            <person name="Maeda J."/>
            <person name="Tashiro K."/>
            <person name="Fujino Y."/>
            <person name="Kuhara S."/>
            <person name="Ohshima T."/>
            <person name="Ogata S."/>
            <person name="Doi K."/>
        </authorList>
    </citation>
    <scope>NUCLEOTIDE SEQUENCE [LARGE SCALE GENOMIC DNA]</scope>
    <source>
        <strain evidence="1">ATCC14921</strain>
    </source>
</reference>
<evidence type="ECO:0000313" key="1">
    <source>
        <dbReference type="EMBL" id="GAP50258.1"/>
    </source>
</evidence>
<gene>
    <name evidence="1" type="ORF">SAZU_5114</name>
</gene>
<dbReference type="AlphaFoldDB" id="A0A0K8PR76"/>
<keyword evidence="2" id="KW-1185">Reference proteome</keyword>
<dbReference type="EMBL" id="DF968328">
    <property type="protein sequence ID" value="GAP50258.1"/>
    <property type="molecule type" value="Genomic_DNA"/>
</dbReference>
<dbReference type="PATRIC" id="fig|146537.3.peg.5380"/>